<evidence type="ECO:0000256" key="3">
    <source>
        <dbReference type="ARBA" id="ARBA00022525"/>
    </source>
</evidence>
<dbReference type="SUPFAM" id="SSF49401">
    <property type="entry name" value="Bacterial adhesins"/>
    <property type="match status" value="2"/>
</dbReference>
<keyword evidence="7" id="KW-1133">Transmembrane helix</keyword>
<dbReference type="InterPro" id="IPR038174">
    <property type="entry name" value="Strep_pil_link_sf"/>
</dbReference>
<dbReference type="Pfam" id="PF05737">
    <property type="entry name" value="Collagen_bind"/>
    <property type="match status" value="1"/>
</dbReference>
<keyword evidence="2" id="KW-0134">Cell wall</keyword>
<feature type="domain" description="Collagen binding" evidence="9">
    <location>
        <begin position="213"/>
        <end position="314"/>
    </location>
</feature>
<evidence type="ECO:0000256" key="4">
    <source>
        <dbReference type="ARBA" id="ARBA00022729"/>
    </source>
</evidence>
<dbReference type="eggNOG" id="COG4932">
    <property type="taxonomic scope" value="Bacteria"/>
</dbReference>
<dbReference type="Gene3D" id="2.60.40.1280">
    <property type="match status" value="1"/>
</dbReference>
<feature type="region of interest" description="Disordered" evidence="6">
    <location>
        <begin position="19"/>
        <end position="56"/>
    </location>
</feature>
<protein>
    <submittedName>
        <fullName evidence="12">Pilin isopeptide linkage domain protein</fullName>
    </submittedName>
</protein>
<evidence type="ECO:0000256" key="6">
    <source>
        <dbReference type="SAM" id="MobiDB-lite"/>
    </source>
</evidence>
<dbReference type="InterPro" id="IPR041171">
    <property type="entry name" value="SDR_Ig"/>
</dbReference>
<feature type="domain" description="Gram-positive cocci surface proteins LPxTG" evidence="8">
    <location>
        <begin position="821"/>
        <end position="858"/>
    </location>
</feature>
<dbReference type="EMBL" id="ACIN03000013">
    <property type="protein sequence ID" value="ESK65114.1"/>
    <property type="molecule type" value="Genomic_DNA"/>
</dbReference>
<dbReference type="Proteomes" id="UP000019050">
    <property type="component" value="Unassembled WGS sequence"/>
</dbReference>
<reference evidence="12" key="1">
    <citation type="submission" date="2013-06" db="EMBL/GenBank/DDBJ databases">
        <authorList>
            <person name="Weinstock G."/>
            <person name="Sodergren E."/>
            <person name="Clifton S."/>
            <person name="Fulton L."/>
            <person name="Fulton B."/>
            <person name="Courtney L."/>
            <person name="Fronick C."/>
            <person name="Harrison M."/>
            <person name="Strong C."/>
            <person name="Farmer C."/>
            <person name="Delahaunty K."/>
            <person name="Markovic C."/>
            <person name="Hall O."/>
            <person name="Minx P."/>
            <person name="Tomlinson C."/>
            <person name="Mitreva M."/>
            <person name="Nelson J."/>
            <person name="Hou S."/>
            <person name="Wollam A."/>
            <person name="Pepin K.H."/>
            <person name="Johnson M."/>
            <person name="Bhonagiri V."/>
            <person name="Nash W.E."/>
            <person name="Warren W."/>
            <person name="Chinwalla A."/>
            <person name="Mardis E.R."/>
            <person name="Wilson R.K."/>
        </authorList>
    </citation>
    <scope>NUCLEOTIDE SEQUENCE [LARGE SCALE GENOMIC DNA]</scope>
    <source>
        <strain evidence="12">ATCC 49176</strain>
    </source>
</reference>
<dbReference type="HOGENOM" id="CLU_023659_0_0_9"/>
<feature type="compositionally biased region" description="Basic and acidic residues" evidence="6">
    <location>
        <begin position="814"/>
        <end position="827"/>
    </location>
</feature>
<dbReference type="NCBIfam" id="TIGR03786">
    <property type="entry name" value="strep_pil_rpt"/>
    <property type="match status" value="4"/>
</dbReference>
<name>W1Q5J7_ABIDE</name>
<accession>W1Q5J7</accession>
<dbReference type="InterPro" id="IPR022464">
    <property type="entry name" value="Strep_pil_isopept_link"/>
</dbReference>
<evidence type="ECO:0000259" key="8">
    <source>
        <dbReference type="Pfam" id="PF00746"/>
    </source>
</evidence>
<evidence type="ECO:0000259" key="10">
    <source>
        <dbReference type="Pfam" id="PF12892"/>
    </source>
</evidence>
<dbReference type="Pfam" id="PF00746">
    <property type="entry name" value="Gram_pos_anchor"/>
    <property type="match status" value="1"/>
</dbReference>
<dbReference type="Pfam" id="PF12892">
    <property type="entry name" value="FctA"/>
    <property type="match status" value="4"/>
</dbReference>
<evidence type="ECO:0000259" key="11">
    <source>
        <dbReference type="Pfam" id="PF17961"/>
    </source>
</evidence>
<feature type="domain" description="Streptococcal pilin isopeptide linkage" evidence="10">
    <location>
        <begin position="585"/>
        <end position="689"/>
    </location>
</feature>
<comment type="caution">
    <text evidence="12">The sequence shown here is derived from an EMBL/GenBank/DDBJ whole genome shotgun (WGS) entry which is preliminary data.</text>
</comment>
<dbReference type="Gene3D" id="2.60.40.3050">
    <property type="match status" value="4"/>
</dbReference>
<proteinExistence type="predicted"/>
<keyword evidence="13" id="KW-1185">Reference proteome</keyword>
<evidence type="ECO:0000259" key="9">
    <source>
        <dbReference type="Pfam" id="PF05737"/>
    </source>
</evidence>
<dbReference type="InterPro" id="IPR019931">
    <property type="entry name" value="LPXTG_anchor"/>
</dbReference>
<keyword evidence="3" id="KW-0964">Secreted</keyword>
<comment type="subcellular location">
    <subcellularLocation>
        <location evidence="1">Secreted</location>
        <location evidence="1">Cell wall</location>
        <topology evidence="1">Peptidoglycan-anchor</topology>
    </subcellularLocation>
</comment>
<dbReference type="GO" id="GO:0005518">
    <property type="term" value="F:collagen binding"/>
    <property type="evidence" value="ECO:0007669"/>
    <property type="project" value="InterPro"/>
</dbReference>
<organism evidence="12 13">
    <name type="scientific">Abiotrophia defectiva ATCC 49176</name>
    <dbReference type="NCBI Taxonomy" id="592010"/>
    <lineage>
        <taxon>Bacteria</taxon>
        <taxon>Bacillati</taxon>
        <taxon>Bacillota</taxon>
        <taxon>Bacilli</taxon>
        <taxon>Lactobacillales</taxon>
        <taxon>Aerococcaceae</taxon>
        <taxon>Abiotrophia</taxon>
    </lineage>
</organism>
<evidence type="ECO:0000313" key="13">
    <source>
        <dbReference type="Proteomes" id="UP000019050"/>
    </source>
</evidence>
<evidence type="ECO:0000256" key="1">
    <source>
        <dbReference type="ARBA" id="ARBA00004168"/>
    </source>
</evidence>
<feature type="domain" description="SDR-like Ig" evidence="11">
    <location>
        <begin position="96"/>
        <end position="159"/>
    </location>
</feature>
<evidence type="ECO:0000256" key="7">
    <source>
        <dbReference type="SAM" id="Phobius"/>
    </source>
</evidence>
<keyword evidence="5" id="KW-0572">Peptidoglycan-anchor</keyword>
<dbReference type="InterPro" id="IPR008456">
    <property type="entry name" value="Collagen-bd_dom"/>
</dbReference>
<evidence type="ECO:0000256" key="5">
    <source>
        <dbReference type="ARBA" id="ARBA00023088"/>
    </source>
</evidence>
<gene>
    <name evidence="12" type="ORF">GCWU000182_001275</name>
</gene>
<sequence length="860" mass="92728">MVLQVFASSLVALAQEAATPASPATEAVQPATENAANGEEGKEDTAQEGDAEADAQAGHFPQAQVQPSQYEMTTNFTINTHPVQKNGKYGEGKFYITPTYKIPNKVTLKNGDTLTYTVPNVFQVEATGLTEVSAGGEVVGNVVVDPATNTATLTITNEAYFAKLNEEKTLTMSFTAVWADSVPKNVVQNFTMPGAGDYALTRIVVDEDPTGYTKWGVQNKDNPELIDWRIRVNRYAKAGVTNVVIKDAIPEGQEFVGEMTGYYFTDWENGTRVDSFAGTTITNEDDNNFTVIPNKGGSLDGRGLYLIYQTRITEPVDPVTKRAINHVSFTSDTDKQEFDGFAPLKTTDGVGTGARSDVVVFQVNKKLEGRQLKAQEFDFQLVNAADNSVVATAKNDDNGLVKFKKVKFKTEGEFTYKIREFKGDLPGVTYDENEITATVKVTDKAGAKTAQVTYDREAFTNTYKAAATSLVVKASKKLAGATLAADQFTFELVDKATGQVVGTAKNKADGSVEFPALNYDAAGNHTYTIREVNDQKPGYSYDDKTLEVTVAITDNGQGQLEAKATYASEEGFANTYKAAATSLVVKASKKLAGATLVADQFTFELVDKDGKVVGTAKNKADGSVEFPALSFDAAGDYSFKIREKNEGAAGYTYDASEFDLTVAVTDNGQGQLEAKASNAKPAEFSNSYKAGAASLVVDAKTVIKKGPKEEDVPVKKDQFTLELVDKDGKVLHALKNDENGKVVFPALTFDAAGEYTYTLRQVKGSEPGMTYDDKIYTVKVTVSDNGQGQLLVQAENATGVVFVNRLAETSQTEDPGKDPGKKEEKQLPKTGEASSILLIGLGFVLVIVAGFVVRREQVKN</sequence>
<feature type="domain" description="Streptococcal pilin isopeptide linkage" evidence="10">
    <location>
        <begin position="714"/>
        <end position="805"/>
    </location>
</feature>
<dbReference type="InterPro" id="IPR008966">
    <property type="entry name" value="Adhesion_dom_sf"/>
</dbReference>
<dbReference type="GO" id="GO:0007155">
    <property type="term" value="P:cell adhesion"/>
    <property type="evidence" value="ECO:0007669"/>
    <property type="project" value="InterPro"/>
</dbReference>
<dbReference type="STRING" id="592010.GCWU000182_001275"/>
<dbReference type="InterPro" id="IPR011252">
    <property type="entry name" value="Fibrogen-bd_dom1"/>
</dbReference>
<feature type="domain" description="Streptococcal pilin isopeptide linkage" evidence="10">
    <location>
        <begin position="472"/>
        <end position="577"/>
    </location>
</feature>
<feature type="domain" description="Streptococcal pilin isopeptide linkage" evidence="10">
    <location>
        <begin position="361"/>
        <end position="464"/>
    </location>
</feature>
<evidence type="ECO:0000313" key="12">
    <source>
        <dbReference type="EMBL" id="ESK65114.1"/>
    </source>
</evidence>
<keyword evidence="7" id="KW-0472">Membrane</keyword>
<dbReference type="NCBIfam" id="TIGR01167">
    <property type="entry name" value="LPXTG_anchor"/>
    <property type="match status" value="1"/>
</dbReference>
<keyword evidence="4" id="KW-0732">Signal</keyword>
<feature type="transmembrane region" description="Helical" evidence="7">
    <location>
        <begin position="833"/>
        <end position="853"/>
    </location>
</feature>
<dbReference type="Gene3D" id="2.60.40.740">
    <property type="match status" value="1"/>
</dbReference>
<dbReference type="AlphaFoldDB" id="W1Q5J7"/>
<evidence type="ECO:0000256" key="2">
    <source>
        <dbReference type="ARBA" id="ARBA00022512"/>
    </source>
</evidence>
<dbReference type="Pfam" id="PF17961">
    <property type="entry name" value="Big_8"/>
    <property type="match status" value="1"/>
</dbReference>
<keyword evidence="7" id="KW-0812">Transmembrane</keyword>
<feature type="region of interest" description="Disordered" evidence="6">
    <location>
        <begin position="809"/>
        <end position="828"/>
    </location>
</feature>